<comment type="caution">
    <text evidence="3">Lacks conserved residue(s) required for the propagation of feature annotation.</text>
</comment>
<dbReference type="PROSITE" id="PS50110">
    <property type="entry name" value="RESPONSE_REGULATORY"/>
    <property type="match status" value="2"/>
</dbReference>
<evidence type="ECO:0000256" key="2">
    <source>
        <dbReference type="ARBA" id="ARBA00034247"/>
    </source>
</evidence>
<dbReference type="FunFam" id="3.30.70.270:FF:000001">
    <property type="entry name" value="Diguanylate cyclase domain protein"/>
    <property type="match status" value="1"/>
</dbReference>
<dbReference type="InterPro" id="IPR000160">
    <property type="entry name" value="GGDEF_dom"/>
</dbReference>
<evidence type="ECO:0000313" key="6">
    <source>
        <dbReference type="EMBL" id="SDX59639.1"/>
    </source>
</evidence>
<sequence length="525" mass="54835">MSGRILIAGGATTRFHQLAERLRDAYLDVSDAPDGRAALEMARTEDPDLIIADARCPALPGLHLCRAIKTDPSLAHLPVVILADREARAERLAGLEAGADDFLSLPLGDPPLLARLRNLMRMKAMVDELRLREETARALGLPAAPEPQPETPGFPTPGLMLAILPDPVSARRRAAQLGAALGIECRPLTCDRDALAAAERIPPDLVMIEPGEGAAPLEAALRLVAALRSRPGTRGAGMVLVLPPSAGEAAPMALDLGVDDCVTSPPDLAELAARLRTLLRRKRYSDRLRDAVRDGLLLAATDPLTGLFNRRYAETHLARMLEQCARAGAPLAVMMLDLDRFKRINDDHGHAAGDAVLRGFAGRLKAEVRGADLVARLGGEEFCVAMPGADEGEARRAAERVRAAVADAPFPVPEGAPIPVTVSIGVAVMPPSATPPPEMAPAAAALAASMRPADGAVAPGLAEPAAAFLRPPRASANRGAAGAARPAPAIARAAPDGAALLARADHALYASKAGGRDRVSLIRLG</sequence>
<dbReference type="PANTHER" id="PTHR45138">
    <property type="entry name" value="REGULATORY COMPONENTS OF SENSORY TRANSDUCTION SYSTEM"/>
    <property type="match status" value="1"/>
</dbReference>
<accession>A0A1H3D1S9</accession>
<dbReference type="OrthoDB" id="9812260at2"/>
<feature type="domain" description="GGDEF" evidence="5">
    <location>
        <begin position="329"/>
        <end position="464"/>
    </location>
</feature>
<dbReference type="InterPro" id="IPR043128">
    <property type="entry name" value="Rev_trsase/Diguanyl_cyclase"/>
</dbReference>
<dbReference type="EMBL" id="FNMZ01000007">
    <property type="protein sequence ID" value="SDX59639.1"/>
    <property type="molecule type" value="Genomic_DNA"/>
</dbReference>
<keyword evidence="7" id="KW-1185">Reference proteome</keyword>
<dbReference type="Pfam" id="PF00072">
    <property type="entry name" value="Response_reg"/>
    <property type="match status" value="1"/>
</dbReference>
<dbReference type="NCBIfam" id="TIGR00254">
    <property type="entry name" value="GGDEF"/>
    <property type="match status" value="1"/>
</dbReference>
<dbReference type="AlphaFoldDB" id="A0A1H3D1S9"/>
<dbReference type="Pfam" id="PF00990">
    <property type="entry name" value="GGDEF"/>
    <property type="match status" value="1"/>
</dbReference>
<name>A0A1H3D1S9_9RHOB</name>
<dbReference type="Proteomes" id="UP000199118">
    <property type="component" value="Unassembled WGS sequence"/>
</dbReference>
<dbReference type="SUPFAM" id="SSF52172">
    <property type="entry name" value="CheY-like"/>
    <property type="match status" value="2"/>
</dbReference>
<dbReference type="SMART" id="SM00267">
    <property type="entry name" value="GGDEF"/>
    <property type="match status" value="1"/>
</dbReference>
<dbReference type="SUPFAM" id="SSF55073">
    <property type="entry name" value="Nucleotide cyclase"/>
    <property type="match status" value="1"/>
</dbReference>
<protein>
    <recommendedName>
        <fullName evidence="1">diguanylate cyclase</fullName>
        <ecNumber evidence="1">2.7.7.65</ecNumber>
    </recommendedName>
</protein>
<dbReference type="STRING" id="356660.SAMN05444336_10750"/>
<dbReference type="PANTHER" id="PTHR45138:SF9">
    <property type="entry name" value="DIGUANYLATE CYCLASE DGCM-RELATED"/>
    <property type="match status" value="1"/>
</dbReference>
<dbReference type="Gene3D" id="3.30.70.270">
    <property type="match status" value="1"/>
</dbReference>
<evidence type="ECO:0000256" key="3">
    <source>
        <dbReference type="PROSITE-ProRule" id="PRU00169"/>
    </source>
</evidence>
<dbReference type="InterPro" id="IPR029787">
    <property type="entry name" value="Nucleotide_cyclase"/>
</dbReference>
<dbReference type="InterPro" id="IPR050469">
    <property type="entry name" value="Diguanylate_Cyclase"/>
</dbReference>
<dbReference type="InterPro" id="IPR011006">
    <property type="entry name" value="CheY-like_superfamily"/>
</dbReference>
<dbReference type="Gene3D" id="3.40.50.2300">
    <property type="match status" value="1"/>
</dbReference>
<dbReference type="GO" id="GO:1902201">
    <property type="term" value="P:negative regulation of bacterial-type flagellum-dependent cell motility"/>
    <property type="evidence" value="ECO:0007669"/>
    <property type="project" value="TreeGrafter"/>
</dbReference>
<reference evidence="6 7" key="1">
    <citation type="submission" date="2016-10" db="EMBL/GenBank/DDBJ databases">
        <authorList>
            <person name="de Groot N.N."/>
        </authorList>
    </citation>
    <scope>NUCLEOTIDE SEQUENCE [LARGE SCALE GENOMIC DNA]</scope>
    <source>
        <strain evidence="6 7">DSM 17890</strain>
    </source>
</reference>
<gene>
    <name evidence="6" type="ORF">SAMN05444336_10750</name>
</gene>
<keyword evidence="3" id="KW-0597">Phosphoprotein</keyword>
<evidence type="ECO:0000313" key="7">
    <source>
        <dbReference type="Proteomes" id="UP000199118"/>
    </source>
</evidence>
<dbReference type="SMART" id="SM00448">
    <property type="entry name" value="REC"/>
    <property type="match status" value="1"/>
</dbReference>
<proteinExistence type="predicted"/>
<feature type="domain" description="Response regulatory" evidence="4">
    <location>
        <begin position="4"/>
        <end position="120"/>
    </location>
</feature>
<dbReference type="RefSeq" id="WP_092683814.1">
    <property type="nucleotide sequence ID" value="NZ_FNMZ01000007.1"/>
</dbReference>
<dbReference type="CDD" id="cd01949">
    <property type="entry name" value="GGDEF"/>
    <property type="match status" value="1"/>
</dbReference>
<feature type="modified residue" description="4-aspartylphosphate" evidence="3">
    <location>
        <position position="53"/>
    </location>
</feature>
<dbReference type="GO" id="GO:0000160">
    <property type="term" value="P:phosphorelay signal transduction system"/>
    <property type="evidence" value="ECO:0007669"/>
    <property type="project" value="InterPro"/>
</dbReference>
<dbReference type="GO" id="GO:0052621">
    <property type="term" value="F:diguanylate cyclase activity"/>
    <property type="evidence" value="ECO:0007669"/>
    <property type="project" value="UniProtKB-EC"/>
</dbReference>
<evidence type="ECO:0000259" key="4">
    <source>
        <dbReference type="PROSITE" id="PS50110"/>
    </source>
</evidence>
<evidence type="ECO:0000259" key="5">
    <source>
        <dbReference type="PROSITE" id="PS50887"/>
    </source>
</evidence>
<dbReference type="GO" id="GO:0043709">
    <property type="term" value="P:cell adhesion involved in single-species biofilm formation"/>
    <property type="evidence" value="ECO:0007669"/>
    <property type="project" value="TreeGrafter"/>
</dbReference>
<feature type="domain" description="Response regulatory" evidence="4">
    <location>
        <begin position="160"/>
        <end position="279"/>
    </location>
</feature>
<organism evidence="6 7">
    <name type="scientific">Albimonas donghaensis</name>
    <dbReference type="NCBI Taxonomy" id="356660"/>
    <lineage>
        <taxon>Bacteria</taxon>
        <taxon>Pseudomonadati</taxon>
        <taxon>Pseudomonadota</taxon>
        <taxon>Alphaproteobacteria</taxon>
        <taxon>Rhodobacterales</taxon>
        <taxon>Paracoccaceae</taxon>
        <taxon>Albimonas</taxon>
    </lineage>
</organism>
<dbReference type="EC" id="2.7.7.65" evidence="1"/>
<dbReference type="GO" id="GO:0005886">
    <property type="term" value="C:plasma membrane"/>
    <property type="evidence" value="ECO:0007669"/>
    <property type="project" value="TreeGrafter"/>
</dbReference>
<evidence type="ECO:0000256" key="1">
    <source>
        <dbReference type="ARBA" id="ARBA00012528"/>
    </source>
</evidence>
<comment type="catalytic activity">
    <reaction evidence="2">
        <text>2 GTP = 3',3'-c-di-GMP + 2 diphosphate</text>
        <dbReference type="Rhea" id="RHEA:24898"/>
        <dbReference type="ChEBI" id="CHEBI:33019"/>
        <dbReference type="ChEBI" id="CHEBI:37565"/>
        <dbReference type="ChEBI" id="CHEBI:58805"/>
        <dbReference type="EC" id="2.7.7.65"/>
    </reaction>
</comment>
<dbReference type="PROSITE" id="PS50887">
    <property type="entry name" value="GGDEF"/>
    <property type="match status" value="1"/>
</dbReference>
<dbReference type="InterPro" id="IPR001789">
    <property type="entry name" value="Sig_transdc_resp-reg_receiver"/>
</dbReference>